<evidence type="ECO:0008006" key="5">
    <source>
        <dbReference type="Google" id="ProtNLM"/>
    </source>
</evidence>
<dbReference type="PANTHER" id="PTHR37938:SF1">
    <property type="entry name" value="BLL0215 PROTEIN"/>
    <property type="match status" value="1"/>
</dbReference>
<feature type="compositionally biased region" description="Basic and acidic residues" evidence="1">
    <location>
        <begin position="177"/>
        <end position="205"/>
    </location>
</feature>
<dbReference type="Proteomes" id="UP000318296">
    <property type="component" value="Unassembled WGS sequence"/>
</dbReference>
<dbReference type="PANTHER" id="PTHR37938">
    <property type="entry name" value="BLL0215 PROTEIN"/>
    <property type="match status" value="1"/>
</dbReference>
<evidence type="ECO:0000313" key="3">
    <source>
        <dbReference type="EMBL" id="TSC91870.1"/>
    </source>
</evidence>
<dbReference type="AlphaFoldDB" id="A0A554LG59"/>
<reference evidence="3 4" key="1">
    <citation type="submission" date="2017-07" db="EMBL/GenBank/DDBJ databases">
        <title>Mechanisms for carbon and nitrogen cycling indicate functional differentiation within the Candidate Phyla Radiation.</title>
        <authorList>
            <person name="Danczak R.E."/>
            <person name="Johnston M.D."/>
            <person name="Kenah C."/>
            <person name="Slattery M."/>
            <person name="Wrighton K.C."/>
            <person name="Wilkins M.J."/>
        </authorList>
    </citation>
    <scope>NUCLEOTIDE SEQUENCE [LARGE SCALE GENOMIC DNA]</scope>
    <source>
        <strain evidence="3">Licking1014_96</strain>
    </source>
</reference>
<feature type="transmembrane region" description="Helical" evidence="2">
    <location>
        <begin position="27"/>
        <end position="51"/>
    </location>
</feature>
<accession>A0A554LG59</accession>
<keyword evidence="2" id="KW-0472">Membrane</keyword>
<evidence type="ECO:0000313" key="4">
    <source>
        <dbReference type="Proteomes" id="UP000318296"/>
    </source>
</evidence>
<organism evidence="3 4">
    <name type="scientific">Candidatus Berkelbacteria bacterium Licking1014_96</name>
    <dbReference type="NCBI Taxonomy" id="2017149"/>
    <lineage>
        <taxon>Bacteria</taxon>
        <taxon>Candidatus Berkelbacteria</taxon>
    </lineage>
</organism>
<keyword evidence="2" id="KW-1133">Transmembrane helix</keyword>
<protein>
    <recommendedName>
        <fullName evidence="5">DUF304 domain-containing protein</fullName>
    </recommendedName>
</protein>
<feature type="transmembrane region" description="Helical" evidence="2">
    <location>
        <begin position="63"/>
        <end position="84"/>
    </location>
</feature>
<dbReference type="EMBL" id="VMGH01000023">
    <property type="protein sequence ID" value="TSC91870.1"/>
    <property type="molecule type" value="Genomic_DNA"/>
</dbReference>
<evidence type="ECO:0000256" key="2">
    <source>
        <dbReference type="SAM" id="Phobius"/>
    </source>
</evidence>
<name>A0A554LG59_9BACT</name>
<sequence length="249" mass="28298">MKNKPFFPGQEKDEEVVFFTRRHPLSFLGILLFAFFMAVLPFALYLLLTAIDMISLDPTGQKIMLVLASSYLLFVLGFFLAGWIDYYLDVMILTDSRIVDITQNVLFSRTVAEANLTDIEDVNAEVKGILPTLFHFGTVFVQTAGTARNFEFKSLPDPYAVSKMILDLHEKSLLEEEKRESREIGRSVAREEEKKCEHSHHQEAKEEAEEVPKLPPIKPQGEPKPNIEQKEDDNSVNQEDLEKGGGADF</sequence>
<feature type="region of interest" description="Disordered" evidence="1">
    <location>
        <begin position="177"/>
        <end position="249"/>
    </location>
</feature>
<feature type="compositionally biased region" description="Basic and acidic residues" evidence="1">
    <location>
        <begin position="240"/>
        <end position="249"/>
    </location>
</feature>
<proteinExistence type="predicted"/>
<comment type="caution">
    <text evidence="3">The sequence shown here is derived from an EMBL/GenBank/DDBJ whole genome shotgun (WGS) entry which is preliminary data.</text>
</comment>
<keyword evidence="2" id="KW-0812">Transmembrane</keyword>
<evidence type="ECO:0000256" key="1">
    <source>
        <dbReference type="SAM" id="MobiDB-lite"/>
    </source>
</evidence>
<gene>
    <name evidence="3" type="ORF">CEN92_176</name>
</gene>